<proteinExistence type="predicted"/>
<dbReference type="EMBL" id="JBHTBD010000005">
    <property type="protein sequence ID" value="MFC7295843.1"/>
    <property type="molecule type" value="Genomic_DNA"/>
</dbReference>
<accession>A0ABW2IY53</accession>
<name>A0ABW2IY53_9GAMM</name>
<evidence type="ECO:0000256" key="1">
    <source>
        <dbReference type="ARBA" id="ARBA00004127"/>
    </source>
</evidence>
<sequence>MLWLIPLFPIVAALLLYHFRARSRSRLAMACSATAVVLIELALVWFAEASGWKGALGWNSHLALTIDFTPDTFLAALMVPVVAAPIVFFAAAHEEAARLGRLITLLVGFVGVMQLIILARDLLSLLIAWEIAGALSWLLIGHRFQDAERGRHASQAFLTTRAGDLGLYLATFIAFQQNGNLAYADLDQMSPLATSLFAAGVTLAAFSKSAQLPFSPWLFAAMFGPASVSALLHAATMVAAGVVLLVQLQPMLADVSWLGPVLISTGLATALAGGLVAAASPHAKRLLAGSTSAHYGLMFVAIGAGYPAVALLHFALHALMKAPLFMMAGIAGHRADSYNLSQIARIQFPAGLKYSSAIAALALAGLFPLGAAWTKEGVVSAAGLVTPWLAVAVAFAGGLSALYSARFQCSTFFRHSAKQQNDAQTSESGWQHAPLYVLTALVLLGSVLWLPAVHSGLGQWLGAAYPDTELWEFAISLALVLLGLFLGYRMVARGPGQGERTTSPARNVLAQWFFLPHLAQRLIVIPVDALSQRLAALDDKVVDAGIRASARFALWLASVGDRSGEWAFDLLPRGFARLGHALAAASSRFMEWLSDQLPEAPARLSGLAGQQVRRLQSGMLHHYYSLMAVGVGVFVLTLILAAVKGGLS</sequence>
<evidence type="ECO:0000256" key="4">
    <source>
        <dbReference type="ARBA" id="ARBA00023136"/>
    </source>
</evidence>
<feature type="transmembrane region" description="Helical" evidence="6">
    <location>
        <begin position="286"/>
        <end position="306"/>
    </location>
</feature>
<dbReference type="Pfam" id="PF00361">
    <property type="entry name" value="Proton_antipo_M"/>
    <property type="match status" value="1"/>
</dbReference>
<evidence type="ECO:0000256" key="5">
    <source>
        <dbReference type="RuleBase" id="RU000320"/>
    </source>
</evidence>
<gene>
    <name evidence="8" type="ORF">ACFQQA_14035</name>
</gene>
<feature type="transmembrane region" description="Helical" evidence="6">
    <location>
        <begin position="27"/>
        <end position="47"/>
    </location>
</feature>
<feature type="transmembrane region" description="Helical" evidence="6">
    <location>
        <begin position="385"/>
        <end position="405"/>
    </location>
</feature>
<organism evidence="8 9">
    <name type="scientific">Marinobacter aromaticivorans</name>
    <dbReference type="NCBI Taxonomy" id="1494078"/>
    <lineage>
        <taxon>Bacteria</taxon>
        <taxon>Pseudomonadati</taxon>
        <taxon>Pseudomonadota</taxon>
        <taxon>Gammaproteobacteria</taxon>
        <taxon>Pseudomonadales</taxon>
        <taxon>Marinobacteraceae</taxon>
        <taxon>Marinobacter</taxon>
    </lineage>
</organism>
<dbReference type="PANTHER" id="PTHR42829">
    <property type="entry name" value="NADH-UBIQUINONE OXIDOREDUCTASE CHAIN 5"/>
    <property type="match status" value="1"/>
</dbReference>
<dbReference type="Proteomes" id="UP001596506">
    <property type="component" value="Unassembled WGS sequence"/>
</dbReference>
<evidence type="ECO:0000256" key="3">
    <source>
        <dbReference type="ARBA" id="ARBA00022989"/>
    </source>
</evidence>
<reference evidence="9" key="1">
    <citation type="journal article" date="2019" name="Int. J. Syst. Evol. Microbiol.">
        <title>The Global Catalogue of Microorganisms (GCM) 10K type strain sequencing project: providing services to taxonomists for standard genome sequencing and annotation.</title>
        <authorList>
            <consortium name="The Broad Institute Genomics Platform"/>
            <consortium name="The Broad Institute Genome Sequencing Center for Infectious Disease"/>
            <person name="Wu L."/>
            <person name="Ma J."/>
        </authorList>
    </citation>
    <scope>NUCLEOTIDE SEQUENCE [LARGE SCALE GENOMIC DNA]</scope>
    <source>
        <strain evidence="9">CCUG 60559</strain>
    </source>
</reference>
<dbReference type="InterPro" id="IPR003945">
    <property type="entry name" value="NU5C-like"/>
</dbReference>
<feature type="transmembrane region" description="Helical" evidence="6">
    <location>
        <begin position="623"/>
        <end position="643"/>
    </location>
</feature>
<feature type="transmembrane region" description="Helical" evidence="6">
    <location>
        <begin position="99"/>
        <end position="119"/>
    </location>
</feature>
<dbReference type="PRINTS" id="PR01434">
    <property type="entry name" value="NADHDHGNASE5"/>
</dbReference>
<dbReference type="InterPro" id="IPR001750">
    <property type="entry name" value="ND/Mrp_TM"/>
</dbReference>
<feature type="transmembrane region" description="Helical" evidence="6">
    <location>
        <begin position="257"/>
        <end position="279"/>
    </location>
</feature>
<comment type="caution">
    <text evidence="8">The sequence shown here is derived from an EMBL/GenBank/DDBJ whole genome shotgun (WGS) entry which is preliminary data.</text>
</comment>
<evidence type="ECO:0000259" key="7">
    <source>
        <dbReference type="Pfam" id="PF00361"/>
    </source>
</evidence>
<keyword evidence="4 6" id="KW-0472">Membrane</keyword>
<feature type="transmembrane region" description="Helical" evidence="6">
    <location>
        <begin position="473"/>
        <end position="491"/>
    </location>
</feature>
<evidence type="ECO:0000313" key="9">
    <source>
        <dbReference type="Proteomes" id="UP001596506"/>
    </source>
</evidence>
<dbReference type="RefSeq" id="WP_100688806.1">
    <property type="nucleotide sequence ID" value="NZ_JBHTBD010000005.1"/>
</dbReference>
<keyword evidence="2 5" id="KW-0812">Transmembrane</keyword>
<feature type="transmembrane region" description="Helical" evidence="6">
    <location>
        <begin position="73"/>
        <end position="92"/>
    </location>
</feature>
<comment type="subcellular location">
    <subcellularLocation>
        <location evidence="1">Endomembrane system</location>
        <topology evidence="1">Multi-pass membrane protein</topology>
    </subcellularLocation>
    <subcellularLocation>
        <location evidence="5">Membrane</location>
        <topology evidence="5">Multi-pass membrane protein</topology>
    </subcellularLocation>
</comment>
<evidence type="ECO:0000256" key="6">
    <source>
        <dbReference type="SAM" id="Phobius"/>
    </source>
</evidence>
<feature type="transmembrane region" description="Helical" evidence="6">
    <location>
        <begin position="435"/>
        <end position="453"/>
    </location>
</feature>
<dbReference type="PANTHER" id="PTHR42829:SF2">
    <property type="entry name" value="NADH-UBIQUINONE OXIDOREDUCTASE CHAIN 5"/>
    <property type="match status" value="1"/>
</dbReference>
<feature type="domain" description="NADH:quinone oxidoreductase/Mrp antiporter transmembrane" evidence="7">
    <location>
        <begin position="119"/>
        <end position="397"/>
    </location>
</feature>
<dbReference type="Gene3D" id="1.20.5.2700">
    <property type="match status" value="1"/>
</dbReference>
<feature type="transmembrane region" description="Helical" evidence="6">
    <location>
        <begin position="218"/>
        <end position="245"/>
    </location>
</feature>
<keyword evidence="3 6" id="KW-1133">Transmembrane helix</keyword>
<evidence type="ECO:0000313" key="8">
    <source>
        <dbReference type="EMBL" id="MFC7295843.1"/>
    </source>
</evidence>
<feature type="transmembrane region" description="Helical" evidence="6">
    <location>
        <begin position="125"/>
        <end position="144"/>
    </location>
</feature>
<evidence type="ECO:0000256" key="2">
    <source>
        <dbReference type="ARBA" id="ARBA00022692"/>
    </source>
</evidence>
<keyword evidence="9" id="KW-1185">Reference proteome</keyword>
<protein>
    <submittedName>
        <fullName evidence="8">Proton-conducting transporter membrane subunit</fullName>
    </submittedName>
</protein>
<feature type="transmembrane region" description="Helical" evidence="6">
    <location>
        <begin position="189"/>
        <end position="206"/>
    </location>
</feature>
<feature type="transmembrane region" description="Helical" evidence="6">
    <location>
        <begin position="352"/>
        <end position="373"/>
    </location>
</feature>